<feature type="region of interest" description="Disordered" evidence="1">
    <location>
        <begin position="1"/>
        <end position="26"/>
    </location>
</feature>
<name>A0ABD0NM57_CIRMR</name>
<dbReference type="EMBL" id="JAMKFB020000021">
    <property type="protein sequence ID" value="KAL0163049.1"/>
    <property type="molecule type" value="Genomic_DNA"/>
</dbReference>
<comment type="caution">
    <text evidence="2">The sequence shown here is derived from an EMBL/GenBank/DDBJ whole genome shotgun (WGS) entry which is preliminary data.</text>
</comment>
<dbReference type="AlphaFoldDB" id="A0ABD0NM57"/>
<evidence type="ECO:0000313" key="3">
    <source>
        <dbReference type="Proteomes" id="UP001529510"/>
    </source>
</evidence>
<dbReference type="Proteomes" id="UP001529510">
    <property type="component" value="Unassembled WGS sequence"/>
</dbReference>
<reference evidence="2 3" key="1">
    <citation type="submission" date="2024-05" db="EMBL/GenBank/DDBJ databases">
        <title>Genome sequencing and assembly of Indian major carp, Cirrhinus mrigala (Hamilton, 1822).</title>
        <authorList>
            <person name="Mohindra V."/>
            <person name="Chowdhury L.M."/>
            <person name="Lal K."/>
            <person name="Jena J.K."/>
        </authorList>
    </citation>
    <scope>NUCLEOTIDE SEQUENCE [LARGE SCALE GENOMIC DNA]</scope>
    <source>
        <strain evidence="2">CM1030</strain>
        <tissue evidence="2">Blood</tissue>
    </source>
</reference>
<accession>A0ABD0NM57</accession>
<gene>
    <name evidence="2" type="ORF">M9458_042445</name>
</gene>
<keyword evidence="3" id="KW-1185">Reference proteome</keyword>
<feature type="compositionally biased region" description="Acidic residues" evidence="1">
    <location>
        <begin position="1"/>
        <end position="11"/>
    </location>
</feature>
<evidence type="ECO:0000256" key="1">
    <source>
        <dbReference type="SAM" id="MobiDB-lite"/>
    </source>
</evidence>
<feature type="non-terminal residue" evidence="2">
    <location>
        <position position="56"/>
    </location>
</feature>
<proteinExistence type="predicted"/>
<protein>
    <submittedName>
        <fullName evidence="2">Uncharacterized protein</fullName>
    </submittedName>
</protein>
<sequence length="56" mass="5971">EGEGEIAEDLLWDVKTPEPEHGPPPALEEISCHLSELLDSEPLSQATGDDCSSPSL</sequence>
<evidence type="ECO:0000313" key="2">
    <source>
        <dbReference type="EMBL" id="KAL0163049.1"/>
    </source>
</evidence>
<feature type="non-terminal residue" evidence="2">
    <location>
        <position position="1"/>
    </location>
</feature>
<organism evidence="2 3">
    <name type="scientific">Cirrhinus mrigala</name>
    <name type="common">Mrigala</name>
    <dbReference type="NCBI Taxonomy" id="683832"/>
    <lineage>
        <taxon>Eukaryota</taxon>
        <taxon>Metazoa</taxon>
        <taxon>Chordata</taxon>
        <taxon>Craniata</taxon>
        <taxon>Vertebrata</taxon>
        <taxon>Euteleostomi</taxon>
        <taxon>Actinopterygii</taxon>
        <taxon>Neopterygii</taxon>
        <taxon>Teleostei</taxon>
        <taxon>Ostariophysi</taxon>
        <taxon>Cypriniformes</taxon>
        <taxon>Cyprinidae</taxon>
        <taxon>Labeoninae</taxon>
        <taxon>Labeonini</taxon>
        <taxon>Cirrhinus</taxon>
    </lineage>
</organism>